<dbReference type="PANTHER" id="PTHR11985">
    <property type="entry name" value="GLYCEROL-3-PHOSPHATE DEHYDROGENASE"/>
    <property type="match status" value="1"/>
</dbReference>
<dbReference type="PRINTS" id="PR01001">
    <property type="entry name" value="FADG3PDH"/>
</dbReference>
<dbReference type="GO" id="GO:0004368">
    <property type="term" value="F:glycerol-3-phosphate dehydrogenase (quinone) activity"/>
    <property type="evidence" value="ECO:0007669"/>
    <property type="project" value="InterPro"/>
</dbReference>
<comment type="caution">
    <text evidence="8">The sequence shown here is derived from an EMBL/GenBank/DDBJ whole genome shotgun (WGS) entry which is preliminary data.</text>
</comment>
<dbReference type="InterPro" id="IPR031656">
    <property type="entry name" value="DAO_C"/>
</dbReference>
<dbReference type="InterPro" id="IPR038299">
    <property type="entry name" value="DAO_C_sf"/>
</dbReference>
<evidence type="ECO:0000256" key="1">
    <source>
        <dbReference type="ARBA" id="ARBA00001974"/>
    </source>
</evidence>
<reference evidence="8 9" key="1">
    <citation type="submission" date="2018-05" db="EMBL/GenBank/DDBJ databases">
        <title>Genomic Encyclopedia of Type Strains, Phase IV (KMG-IV): sequencing the most valuable type-strain genomes for metagenomic binning, comparative biology and taxonomic classification.</title>
        <authorList>
            <person name="Goeker M."/>
        </authorList>
    </citation>
    <scope>NUCLEOTIDE SEQUENCE [LARGE SCALE GENOMIC DNA]</scope>
    <source>
        <strain evidence="8 9">DSM 103371</strain>
    </source>
</reference>
<dbReference type="Pfam" id="PF16901">
    <property type="entry name" value="DAO_C"/>
    <property type="match status" value="1"/>
</dbReference>
<dbReference type="SUPFAM" id="SSF51905">
    <property type="entry name" value="FAD/NAD(P)-binding domain"/>
    <property type="match status" value="1"/>
</dbReference>
<keyword evidence="3" id="KW-0285">Flavoprotein</keyword>
<dbReference type="InterPro" id="IPR006076">
    <property type="entry name" value="FAD-dep_OxRdtase"/>
</dbReference>
<feature type="domain" description="FAD dependent oxidoreductase" evidence="6">
    <location>
        <begin position="19"/>
        <end position="366"/>
    </location>
</feature>
<proteinExistence type="inferred from homology"/>
<dbReference type="Gene3D" id="3.30.9.10">
    <property type="entry name" value="D-Amino Acid Oxidase, subunit A, domain 2"/>
    <property type="match status" value="1"/>
</dbReference>
<accession>A0A316G3L1</accession>
<dbReference type="Proteomes" id="UP000245390">
    <property type="component" value="Unassembled WGS sequence"/>
</dbReference>
<dbReference type="InterPro" id="IPR036188">
    <property type="entry name" value="FAD/NAD-bd_sf"/>
</dbReference>
<comment type="cofactor">
    <cofactor evidence="1">
        <name>FAD</name>
        <dbReference type="ChEBI" id="CHEBI:57692"/>
    </cofactor>
</comment>
<organism evidence="8 9">
    <name type="scientific">Silicimonas algicola</name>
    <dbReference type="NCBI Taxonomy" id="1826607"/>
    <lineage>
        <taxon>Bacteria</taxon>
        <taxon>Pseudomonadati</taxon>
        <taxon>Pseudomonadota</taxon>
        <taxon>Alphaproteobacteria</taxon>
        <taxon>Rhodobacterales</taxon>
        <taxon>Paracoccaceae</taxon>
    </lineage>
</organism>
<dbReference type="Gene3D" id="1.10.8.870">
    <property type="entry name" value="Alpha-glycerophosphate oxidase, cap domain"/>
    <property type="match status" value="1"/>
</dbReference>
<dbReference type="EMBL" id="QGGV01000007">
    <property type="protein sequence ID" value="PWK55388.1"/>
    <property type="molecule type" value="Genomic_DNA"/>
</dbReference>
<evidence type="ECO:0000259" key="7">
    <source>
        <dbReference type="Pfam" id="PF16901"/>
    </source>
</evidence>
<protein>
    <submittedName>
        <fullName evidence="8">Glycerol-3-phosphate dehydrogenase</fullName>
    </submittedName>
</protein>
<dbReference type="OrthoDB" id="9766796at2"/>
<evidence type="ECO:0000256" key="4">
    <source>
        <dbReference type="ARBA" id="ARBA00022827"/>
    </source>
</evidence>
<dbReference type="PANTHER" id="PTHR11985:SF15">
    <property type="entry name" value="GLYCEROL-3-PHOSPHATE DEHYDROGENASE, MITOCHONDRIAL"/>
    <property type="match status" value="1"/>
</dbReference>
<dbReference type="InterPro" id="IPR000447">
    <property type="entry name" value="G3P_DH_FAD-dep"/>
</dbReference>
<dbReference type="RefSeq" id="WP_109760122.1">
    <property type="nucleotide sequence ID" value="NZ_CP034588.1"/>
</dbReference>
<comment type="similarity">
    <text evidence="2">Belongs to the FAD-dependent glycerol-3-phosphate dehydrogenase family.</text>
</comment>
<evidence type="ECO:0000256" key="3">
    <source>
        <dbReference type="ARBA" id="ARBA00022630"/>
    </source>
</evidence>
<sequence length="564" mass="61822">MPDQRTRALNKIRQDGAFDALVVGGGVNGIGVFRDLALQGLRVLLVERNDFASGCSAAPSRMIHGGLRYLENGEFTLVRESLRERDILLKLAPHMVRPLPTVIPITSCLSGLWNGAASFLGASRKPARRGALPIKIGLELYDWVTRKGRVLPRHRFLTSWEMRDRWPDFLPAARRAAIYSDAWISHPERLCIEMLRDTEVTAPDAVAVNYAEVIVSDGTFTLVAGDERLRVEPRTVVNATGAWLDDTASALGGGDGQRLVAGTKGSHLILDNARLFDALDGHMVYFENGDGRICIVFPYLGRVLAGATDIRVDRAGRVRCEPEECDYILGALRQVFPSIEIGPEDVVFSYSGIRPLPRSDHRFTGRISRDHEVRRIEGRVPQFAMIGGKWTTFRAFAEDATDAVLSELKRSRTRSTRDLPIGGGAGFPSDPFALVGRIVEARGIDADRAALLFDLFGAKAEEVAVAGMDSPPLPGSSLTEGDIRWMIRHEFVVRLSDIVLRRTPLAIAGSISTELIEAIARILATERSLSCDAAGAEMAELFAELNDYHGVTPQMLAMRNTNGG</sequence>
<keyword evidence="4" id="KW-0274">FAD</keyword>
<name>A0A316G3L1_9RHOB</name>
<evidence type="ECO:0000256" key="2">
    <source>
        <dbReference type="ARBA" id="ARBA00007330"/>
    </source>
</evidence>
<gene>
    <name evidence="8" type="ORF">C8D95_10754</name>
</gene>
<evidence type="ECO:0000313" key="9">
    <source>
        <dbReference type="Proteomes" id="UP000245390"/>
    </source>
</evidence>
<keyword evidence="5" id="KW-0560">Oxidoreductase</keyword>
<dbReference type="KEGG" id="salo:EF888_08025"/>
<evidence type="ECO:0000259" key="6">
    <source>
        <dbReference type="Pfam" id="PF01266"/>
    </source>
</evidence>
<dbReference type="AlphaFoldDB" id="A0A316G3L1"/>
<feature type="domain" description="Alpha-glycerophosphate oxidase C-terminal" evidence="7">
    <location>
        <begin position="415"/>
        <end position="528"/>
    </location>
</feature>
<evidence type="ECO:0000313" key="8">
    <source>
        <dbReference type="EMBL" id="PWK55388.1"/>
    </source>
</evidence>
<dbReference type="Gene3D" id="3.50.50.60">
    <property type="entry name" value="FAD/NAD(P)-binding domain"/>
    <property type="match status" value="1"/>
</dbReference>
<dbReference type="Pfam" id="PF01266">
    <property type="entry name" value="DAO"/>
    <property type="match status" value="1"/>
</dbReference>
<dbReference type="GO" id="GO:0046168">
    <property type="term" value="P:glycerol-3-phosphate catabolic process"/>
    <property type="evidence" value="ECO:0007669"/>
    <property type="project" value="TreeGrafter"/>
</dbReference>
<evidence type="ECO:0000256" key="5">
    <source>
        <dbReference type="ARBA" id="ARBA00023002"/>
    </source>
</evidence>
<keyword evidence="9" id="KW-1185">Reference proteome</keyword>